<evidence type="ECO:0000313" key="3">
    <source>
        <dbReference type="EMBL" id="DAD48183.1"/>
    </source>
</evidence>
<evidence type="ECO:0000256" key="1">
    <source>
        <dbReference type="SAM" id="MobiDB-lite"/>
    </source>
</evidence>
<evidence type="ECO:0000256" key="2">
    <source>
        <dbReference type="SAM" id="SignalP"/>
    </source>
</evidence>
<sequence>MATFSPAFLFNLSVLLMIFMVVIGTSAARLGPAPEEEAVPLMLTRDGMQAEGLQNMAFHVLVKGGTPPSAPSGKGHGIIPTFTRRLLKTSPRFGRRLGGATPSVPSPGIGH</sequence>
<dbReference type="EMBL" id="DUZY01000008">
    <property type="protein sequence ID" value="DAD48183.1"/>
    <property type="molecule type" value="Genomic_DNA"/>
</dbReference>
<feature type="signal peptide" evidence="2">
    <location>
        <begin position="1"/>
        <end position="27"/>
    </location>
</feature>
<name>A0A822ZTC4_NELNU</name>
<dbReference type="AlphaFoldDB" id="A0A822ZTC4"/>
<feature type="region of interest" description="Disordered" evidence="1">
    <location>
        <begin position="92"/>
        <end position="111"/>
    </location>
</feature>
<feature type="chain" id="PRO_5032581210" evidence="2">
    <location>
        <begin position="28"/>
        <end position="111"/>
    </location>
</feature>
<proteinExistence type="predicted"/>
<keyword evidence="4" id="KW-1185">Reference proteome</keyword>
<gene>
    <name evidence="3" type="ORF">HUJ06_018120</name>
</gene>
<keyword evidence="2" id="KW-0732">Signal</keyword>
<reference evidence="3 4" key="1">
    <citation type="journal article" date="2020" name="Mol. Biol. Evol.">
        <title>Distinct Expression and Methylation Patterns for Genes with Different Fates following a Single Whole-Genome Duplication in Flowering Plants.</title>
        <authorList>
            <person name="Shi T."/>
            <person name="Rahmani R.S."/>
            <person name="Gugger P.F."/>
            <person name="Wang M."/>
            <person name="Li H."/>
            <person name="Zhang Y."/>
            <person name="Li Z."/>
            <person name="Wang Q."/>
            <person name="Van de Peer Y."/>
            <person name="Marchal K."/>
            <person name="Chen J."/>
        </authorList>
    </citation>
    <scope>NUCLEOTIDE SEQUENCE [LARGE SCALE GENOMIC DNA]</scope>
    <source>
        <tissue evidence="3">Leaf</tissue>
    </source>
</reference>
<protein>
    <submittedName>
        <fullName evidence="3">Uncharacterized protein</fullName>
    </submittedName>
</protein>
<comment type="caution">
    <text evidence="3">The sequence shown here is derived from an EMBL/GenBank/DDBJ whole genome shotgun (WGS) entry which is preliminary data.</text>
</comment>
<dbReference type="Proteomes" id="UP000607653">
    <property type="component" value="Unassembled WGS sequence"/>
</dbReference>
<evidence type="ECO:0000313" key="4">
    <source>
        <dbReference type="Proteomes" id="UP000607653"/>
    </source>
</evidence>
<accession>A0A822ZTC4</accession>
<organism evidence="3 4">
    <name type="scientific">Nelumbo nucifera</name>
    <name type="common">Sacred lotus</name>
    <dbReference type="NCBI Taxonomy" id="4432"/>
    <lineage>
        <taxon>Eukaryota</taxon>
        <taxon>Viridiplantae</taxon>
        <taxon>Streptophyta</taxon>
        <taxon>Embryophyta</taxon>
        <taxon>Tracheophyta</taxon>
        <taxon>Spermatophyta</taxon>
        <taxon>Magnoliopsida</taxon>
        <taxon>Proteales</taxon>
        <taxon>Nelumbonaceae</taxon>
        <taxon>Nelumbo</taxon>
    </lineage>
</organism>